<dbReference type="InterPro" id="IPR014729">
    <property type="entry name" value="Rossmann-like_a/b/a_fold"/>
</dbReference>
<accession>A0A8S4A3L7</accession>
<evidence type="ECO:0000259" key="1">
    <source>
        <dbReference type="Pfam" id="PF00582"/>
    </source>
</evidence>
<sequence>LLKPKNTKDNTERIKRIEDKFGQLMEINEIKGKIRKGIGKPGEAIVKAAVEEGATMIVTGTRGLSKLKRAFVASVSDYVVHNSPVPVITCRRH</sequence>
<organism evidence="2 3">
    <name type="scientific">Candidula unifasciata</name>
    <dbReference type="NCBI Taxonomy" id="100452"/>
    <lineage>
        <taxon>Eukaryota</taxon>
        <taxon>Metazoa</taxon>
        <taxon>Spiralia</taxon>
        <taxon>Lophotrochozoa</taxon>
        <taxon>Mollusca</taxon>
        <taxon>Gastropoda</taxon>
        <taxon>Heterobranchia</taxon>
        <taxon>Euthyneura</taxon>
        <taxon>Panpulmonata</taxon>
        <taxon>Eupulmonata</taxon>
        <taxon>Stylommatophora</taxon>
        <taxon>Helicina</taxon>
        <taxon>Helicoidea</taxon>
        <taxon>Geomitridae</taxon>
        <taxon>Candidula</taxon>
    </lineage>
</organism>
<evidence type="ECO:0000313" key="3">
    <source>
        <dbReference type="Proteomes" id="UP000678393"/>
    </source>
</evidence>
<dbReference type="PANTHER" id="PTHR46989">
    <property type="entry name" value="USP DOMAIN-CONTAINING PROTEIN"/>
    <property type="match status" value="1"/>
</dbReference>
<dbReference type="EMBL" id="CAJHNH020006412">
    <property type="protein sequence ID" value="CAG5133696.1"/>
    <property type="molecule type" value="Genomic_DNA"/>
</dbReference>
<dbReference type="OrthoDB" id="843225at2759"/>
<dbReference type="SUPFAM" id="SSF52402">
    <property type="entry name" value="Adenine nucleotide alpha hydrolases-like"/>
    <property type="match status" value="1"/>
</dbReference>
<name>A0A8S4A3L7_9EUPU</name>
<protein>
    <recommendedName>
        <fullName evidence="1">UspA domain-containing protein</fullName>
    </recommendedName>
</protein>
<dbReference type="Proteomes" id="UP000678393">
    <property type="component" value="Unassembled WGS sequence"/>
</dbReference>
<dbReference type="InterPro" id="IPR006016">
    <property type="entry name" value="UspA"/>
</dbReference>
<dbReference type="CDD" id="cd23659">
    <property type="entry name" value="USP_At3g01520-like"/>
    <property type="match status" value="1"/>
</dbReference>
<feature type="non-terminal residue" evidence="2">
    <location>
        <position position="1"/>
    </location>
</feature>
<evidence type="ECO:0000313" key="2">
    <source>
        <dbReference type="EMBL" id="CAG5133696.1"/>
    </source>
</evidence>
<gene>
    <name evidence="2" type="ORF">CUNI_LOCUS19254</name>
</gene>
<dbReference type="PRINTS" id="PR01438">
    <property type="entry name" value="UNVRSLSTRESS"/>
</dbReference>
<dbReference type="InterPro" id="IPR006015">
    <property type="entry name" value="Universal_stress_UspA"/>
</dbReference>
<dbReference type="Pfam" id="PF00582">
    <property type="entry name" value="Usp"/>
    <property type="match status" value="1"/>
</dbReference>
<keyword evidence="3" id="KW-1185">Reference proteome</keyword>
<proteinExistence type="predicted"/>
<comment type="caution">
    <text evidence="2">The sequence shown here is derived from an EMBL/GenBank/DDBJ whole genome shotgun (WGS) entry which is preliminary data.</text>
</comment>
<dbReference type="PANTHER" id="PTHR46989:SF3">
    <property type="entry name" value="USPA DOMAIN-CONTAINING PROTEIN"/>
    <property type="match status" value="1"/>
</dbReference>
<reference evidence="2" key="1">
    <citation type="submission" date="2021-04" db="EMBL/GenBank/DDBJ databases">
        <authorList>
            <consortium name="Molecular Ecology Group"/>
        </authorList>
    </citation>
    <scope>NUCLEOTIDE SEQUENCE</scope>
</reference>
<dbReference type="AlphaFoldDB" id="A0A8S4A3L7"/>
<dbReference type="Gene3D" id="3.40.50.620">
    <property type="entry name" value="HUPs"/>
    <property type="match status" value="1"/>
</dbReference>
<feature type="domain" description="UspA" evidence="1">
    <location>
        <begin position="23"/>
        <end position="91"/>
    </location>
</feature>